<evidence type="ECO:0000313" key="12">
    <source>
        <dbReference type="Proteomes" id="UP000429523"/>
    </source>
</evidence>
<evidence type="ECO:0000313" key="9">
    <source>
        <dbReference type="EMBL" id="KAE9167832.1"/>
    </source>
</evidence>
<dbReference type="Proteomes" id="UP000440367">
    <property type="component" value="Unassembled WGS sequence"/>
</dbReference>
<dbReference type="EMBL" id="QXGD01005006">
    <property type="protein sequence ID" value="KAE9167832.1"/>
    <property type="molecule type" value="Genomic_DNA"/>
</dbReference>
<sequence>MGRPNSREDKTVCPDDEEVEDEMKGGIAEDE</sequence>
<dbReference type="EMBL" id="QXFY01005156">
    <property type="protein sequence ID" value="KAE9273557.1"/>
    <property type="molecule type" value="Genomic_DNA"/>
</dbReference>
<evidence type="ECO:0000313" key="10">
    <source>
        <dbReference type="EMBL" id="KAE9267102.1"/>
    </source>
</evidence>
<evidence type="ECO:0000313" key="8">
    <source>
        <dbReference type="EMBL" id="KAE9165041.1"/>
    </source>
</evidence>
<dbReference type="OrthoDB" id="10276848at2759"/>
<dbReference type="EMBL" id="QXFX01005111">
    <property type="protein sequence ID" value="KAE9061728.1"/>
    <property type="molecule type" value="Genomic_DNA"/>
</dbReference>
<dbReference type="Proteomes" id="UP000440732">
    <property type="component" value="Unassembled WGS sequence"/>
</dbReference>
<reference evidence="12 13" key="1">
    <citation type="submission" date="2018-08" db="EMBL/GenBank/DDBJ databases">
        <title>Genomic investigation of the strawberry pathogen Phytophthora fragariae indicates pathogenicity is determined by transcriptional variation in three key races.</title>
        <authorList>
            <person name="Adams T.M."/>
            <person name="Armitage A.D."/>
            <person name="Sobczyk M.K."/>
            <person name="Bates H.J."/>
            <person name="Dunwell J.M."/>
            <person name="Nellist C.F."/>
            <person name="Harrison R.J."/>
        </authorList>
    </citation>
    <scope>NUCLEOTIDE SEQUENCE [LARGE SCALE GENOMIC DNA]</scope>
    <source>
        <strain evidence="10 14">A4</strain>
        <strain evidence="9 15">BC-1</strain>
        <strain evidence="8 19">BC-23</strain>
        <strain evidence="7 13">NOV-27</strain>
        <strain evidence="6 16">NOV-5</strain>
        <strain evidence="4 17">NOV-71</strain>
        <strain evidence="11 20">NOV-77</strain>
        <strain evidence="2 12">NOV-9</strain>
        <strain evidence="5 21">ONT-3</strain>
        <strain evidence="3 18">SCRP245</strain>
    </source>
</reference>
<evidence type="ECO:0000313" key="21">
    <source>
        <dbReference type="Proteomes" id="UP000488956"/>
    </source>
</evidence>
<dbReference type="EMBL" id="QXGA01005571">
    <property type="protein sequence ID" value="KAE9066520.1"/>
    <property type="molecule type" value="Genomic_DNA"/>
</dbReference>
<dbReference type="EMBL" id="QXFZ01005194">
    <property type="protein sequence ID" value="KAE9061659.1"/>
    <property type="molecule type" value="Genomic_DNA"/>
</dbReference>
<dbReference type="Proteomes" id="UP000437068">
    <property type="component" value="Unassembled WGS sequence"/>
</dbReference>
<evidence type="ECO:0000313" key="19">
    <source>
        <dbReference type="Proteomes" id="UP000476176"/>
    </source>
</evidence>
<dbReference type="Proteomes" id="UP000441208">
    <property type="component" value="Unassembled WGS sequence"/>
</dbReference>
<feature type="region of interest" description="Disordered" evidence="1">
    <location>
        <begin position="1"/>
        <end position="31"/>
    </location>
</feature>
<evidence type="ECO:0000256" key="1">
    <source>
        <dbReference type="SAM" id="MobiDB-lite"/>
    </source>
</evidence>
<name>A0A6A3DKK3_9STRA</name>
<dbReference type="AlphaFoldDB" id="A0A6A3DKK3"/>
<dbReference type="Proteomes" id="UP000488956">
    <property type="component" value="Unassembled WGS sequence"/>
</dbReference>
<accession>A0A6A3DKK3</accession>
<dbReference type="Proteomes" id="UP000433483">
    <property type="component" value="Unassembled WGS sequence"/>
</dbReference>
<evidence type="ECO:0000313" key="18">
    <source>
        <dbReference type="Proteomes" id="UP000460718"/>
    </source>
</evidence>
<dbReference type="Proteomes" id="UP000476176">
    <property type="component" value="Unassembled WGS sequence"/>
</dbReference>
<evidence type="ECO:0000313" key="20">
    <source>
        <dbReference type="Proteomes" id="UP000486351"/>
    </source>
</evidence>
<dbReference type="Proteomes" id="UP000460718">
    <property type="component" value="Unassembled WGS sequence"/>
</dbReference>
<dbReference type="EMBL" id="QXGC01005518">
    <property type="protein sequence ID" value="KAE9165041.1"/>
    <property type="molecule type" value="Genomic_DNA"/>
</dbReference>
<evidence type="ECO:0000313" key="5">
    <source>
        <dbReference type="EMBL" id="KAE9061728.1"/>
    </source>
</evidence>
<dbReference type="Proteomes" id="UP000429523">
    <property type="component" value="Unassembled WGS sequence"/>
</dbReference>
<dbReference type="EMBL" id="QXGE01005584">
    <property type="protein sequence ID" value="KAE9267102.1"/>
    <property type="molecule type" value="Genomic_DNA"/>
</dbReference>
<evidence type="ECO:0000313" key="11">
    <source>
        <dbReference type="EMBL" id="KAE9273557.1"/>
    </source>
</evidence>
<organism evidence="2 12">
    <name type="scientific">Phytophthora fragariae</name>
    <dbReference type="NCBI Taxonomy" id="53985"/>
    <lineage>
        <taxon>Eukaryota</taxon>
        <taxon>Sar</taxon>
        <taxon>Stramenopiles</taxon>
        <taxon>Oomycota</taxon>
        <taxon>Peronosporomycetes</taxon>
        <taxon>Peronosporales</taxon>
        <taxon>Peronosporaceae</taxon>
        <taxon>Phytophthora</taxon>
    </lineage>
</organism>
<dbReference type="EMBL" id="QXGB01005329">
    <property type="protein sequence ID" value="KAE9163373.1"/>
    <property type="molecule type" value="Genomic_DNA"/>
</dbReference>
<evidence type="ECO:0000313" key="6">
    <source>
        <dbReference type="EMBL" id="KAE9066520.1"/>
    </source>
</evidence>
<evidence type="ECO:0000313" key="2">
    <source>
        <dbReference type="EMBL" id="KAE8918970.1"/>
    </source>
</evidence>
<evidence type="ECO:0000313" key="16">
    <source>
        <dbReference type="Proteomes" id="UP000440732"/>
    </source>
</evidence>
<proteinExistence type="predicted"/>
<dbReference type="EMBL" id="QXFW01005534">
    <property type="protein sequence ID" value="KAE8961732.1"/>
    <property type="molecule type" value="Genomic_DNA"/>
</dbReference>
<evidence type="ECO:0000313" key="14">
    <source>
        <dbReference type="Proteomes" id="UP000437068"/>
    </source>
</evidence>
<keyword evidence="13" id="KW-1185">Reference proteome</keyword>
<evidence type="ECO:0000313" key="15">
    <source>
        <dbReference type="Proteomes" id="UP000440367"/>
    </source>
</evidence>
<evidence type="ECO:0000313" key="13">
    <source>
        <dbReference type="Proteomes" id="UP000433483"/>
    </source>
</evidence>
<evidence type="ECO:0000313" key="17">
    <source>
        <dbReference type="Proteomes" id="UP000441208"/>
    </source>
</evidence>
<comment type="caution">
    <text evidence="2">The sequence shown here is derived from an EMBL/GenBank/DDBJ whole genome shotgun (WGS) entry which is preliminary data.</text>
</comment>
<protein>
    <submittedName>
        <fullName evidence="2">Uncharacterized protein</fullName>
    </submittedName>
</protein>
<evidence type="ECO:0000313" key="7">
    <source>
        <dbReference type="EMBL" id="KAE9163373.1"/>
    </source>
</evidence>
<feature type="compositionally biased region" description="Basic and acidic residues" evidence="1">
    <location>
        <begin position="1"/>
        <end position="13"/>
    </location>
</feature>
<dbReference type="Proteomes" id="UP000486351">
    <property type="component" value="Unassembled WGS sequence"/>
</dbReference>
<evidence type="ECO:0000313" key="3">
    <source>
        <dbReference type="EMBL" id="KAE8961732.1"/>
    </source>
</evidence>
<evidence type="ECO:0000313" key="4">
    <source>
        <dbReference type="EMBL" id="KAE9061659.1"/>
    </source>
</evidence>
<dbReference type="EMBL" id="QXGF01005102">
    <property type="protein sequence ID" value="KAE8918970.1"/>
    <property type="molecule type" value="Genomic_DNA"/>
</dbReference>
<gene>
    <name evidence="10" type="ORF">PF001_g30220</name>
    <name evidence="9" type="ORF">PF002_g30774</name>
    <name evidence="8" type="ORF">PF004_g29631</name>
    <name evidence="7" type="ORF">PF005_g30477</name>
    <name evidence="6" type="ORF">PF006_g30200</name>
    <name evidence="4" type="ORF">PF007_g30178</name>
    <name evidence="11" type="ORF">PF008_g29805</name>
    <name evidence="2" type="ORF">PF009_g30716</name>
    <name evidence="5" type="ORF">PF010_g29707</name>
    <name evidence="3" type="ORF">PF011_g29640</name>
</gene>